<organism evidence="1 2">
    <name type="scientific">Karstenula rhodostoma CBS 690.94</name>
    <dbReference type="NCBI Taxonomy" id="1392251"/>
    <lineage>
        <taxon>Eukaryota</taxon>
        <taxon>Fungi</taxon>
        <taxon>Dikarya</taxon>
        <taxon>Ascomycota</taxon>
        <taxon>Pezizomycotina</taxon>
        <taxon>Dothideomycetes</taxon>
        <taxon>Pleosporomycetidae</taxon>
        <taxon>Pleosporales</taxon>
        <taxon>Massarineae</taxon>
        <taxon>Didymosphaeriaceae</taxon>
        <taxon>Karstenula</taxon>
    </lineage>
</organism>
<dbReference type="EMBL" id="MU001515">
    <property type="protein sequence ID" value="KAF2437581.1"/>
    <property type="molecule type" value="Genomic_DNA"/>
</dbReference>
<sequence>MTNSPTTRATNPLSPLPPEIRHLIYAAAYTPTPHHHVPLTPNPPTPPPWLPPICALNRATHLDAALWFITATRFTIALPSASQTLTHFSAFLATFPGTSAFDAIRRLKVAYFDVDIRAQERAALWDFLGICAGVRELAVEFRVMNLLGKGVSCWDVVGSDLSQGEVDGMEYLRALGDVVEACGVDRLFEVGVGSLRTVYLDVWPMMMGDGEGEGTRRDVVRLTAMPLVEELAGYLREGFGARGREVDVVIRELFVSGMRLREN</sequence>
<dbReference type="OrthoDB" id="3781081at2759"/>
<accession>A0A9P4P524</accession>
<protein>
    <submittedName>
        <fullName evidence="1">Uncharacterized protein</fullName>
    </submittedName>
</protein>
<name>A0A9P4P524_9PLEO</name>
<dbReference type="AlphaFoldDB" id="A0A9P4P524"/>
<keyword evidence="2" id="KW-1185">Reference proteome</keyword>
<reference evidence="1" key="1">
    <citation type="journal article" date="2020" name="Stud. Mycol.">
        <title>101 Dothideomycetes genomes: a test case for predicting lifestyles and emergence of pathogens.</title>
        <authorList>
            <person name="Haridas S."/>
            <person name="Albert R."/>
            <person name="Binder M."/>
            <person name="Bloem J."/>
            <person name="Labutti K."/>
            <person name="Salamov A."/>
            <person name="Andreopoulos B."/>
            <person name="Baker S."/>
            <person name="Barry K."/>
            <person name="Bills G."/>
            <person name="Bluhm B."/>
            <person name="Cannon C."/>
            <person name="Castanera R."/>
            <person name="Culley D."/>
            <person name="Daum C."/>
            <person name="Ezra D."/>
            <person name="Gonzalez J."/>
            <person name="Henrissat B."/>
            <person name="Kuo A."/>
            <person name="Liang C."/>
            <person name="Lipzen A."/>
            <person name="Lutzoni F."/>
            <person name="Magnuson J."/>
            <person name="Mondo S."/>
            <person name="Nolan M."/>
            <person name="Ohm R."/>
            <person name="Pangilinan J."/>
            <person name="Park H.-J."/>
            <person name="Ramirez L."/>
            <person name="Alfaro M."/>
            <person name="Sun H."/>
            <person name="Tritt A."/>
            <person name="Yoshinaga Y."/>
            <person name="Zwiers L.-H."/>
            <person name="Turgeon B."/>
            <person name="Goodwin S."/>
            <person name="Spatafora J."/>
            <person name="Crous P."/>
            <person name="Grigoriev I."/>
        </authorList>
    </citation>
    <scope>NUCLEOTIDE SEQUENCE</scope>
    <source>
        <strain evidence="1">CBS 690.94</strain>
    </source>
</reference>
<proteinExistence type="predicted"/>
<comment type="caution">
    <text evidence="1">The sequence shown here is derived from an EMBL/GenBank/DDBJ whole genome shotgun (WGS) entry which is preliminary data.</text>
</comment>
<gene>
    <name evidence="1" type="ORF">P171DRAFT_505940</name>
</gene>
<evidence type="ECO:0000313" key="1">
    <source>
        <dbReference type="EMBL" id="KAF2437581.1"/>
    </source>
</evidence>
<dbReference type="Proteomes" id="UP000799764">
    <property type="component" value="Unassembled WGS sequence"/>
</dbReference>
<evidence type="ECO:0000313" key="2">
    <source>
        <dbReference type="Proteomes" id="UP000799764"/>
    </source>
</evidence>